<sequence length="373" mass="41925">MPKHALLSASSSHRWLHCPPSAKLCAEEDNKSSPYAQEGTDAHSLCQFKLERSLGRNTKDPTENLEFYDGEMESCAEEYASFVMEQLAEAKHYCSDPVVLIEQHLDFSKYVESGFGTGDCVIVADRVLQIIDFKYGLGILVSAEENPQMMCYALGALELFDGIYDIDTVKMTIFQPRRDNVSTYTLSKEDLITWGNEVLSPIAKLAYTGEGEFKAGDHCQFCKIKATCRKRAEYNLELAKYDFEMPVNLDNTEISVILTRVENLVAWVNDIKDYALEQALNGTKYDGFKIVEGRSIRKYTDEQKVAEAVTLAGFNPYEQKLLGVTAMTSALGKKQFEEILGSLVMKAPGKPTLVPENDKRPEFNTAQIDFNKE</sequence>
<accession>A0A6P1TNV9</accession>
<dbReference type="Proteomes" id="UP000464314">
    <property type="component" value="Chromosome"/>
</dbReference>
<evidence type="ECO:0000313" key="1">
    <source>
        <dbReference type="EMBL" id="QHQ62674.1"/>
    </source>
</evidence>
<gene>
    <name evidence="1" type="ORF">Ana3638_19405</name>
</gene>
<dbReference type="RefSeq" id="WP_161839495.1">
    <property type="nucleotide sequence ID" value="NZ_CP048000.1"/>
</dbReference>
<evidence type="ECO:0000313" key="2">
    <source>
        <dbReference type="Proteomes" id="UP000464314"/>
    </source>
</evidence>
<dbReference type="EMBL" id="CP048000">
    <property type="protein sequence ID" value="QHQ62674.1"/>
    <property type="molecule type" value="Genomic_DNA"/>
</dbReference>
<proteinExistence type="predicted"/>
<organism evidence="1 2">
    <name type="scientific">Anaerocolumna sedimenticola</name>
    <dbReference type="NCBI Taxonomy" id="2696063"/>
    <lineage>
        <taxon>Bacteria</taxon>
        <taxon>Bacillati</taxon>
        <taxon>Bacillota</taxon>
        <taxon>Clostridia</taxon>
        <taxon>Lachnospirales</taxon>
        <taxon>Lachnospiraceae</taxon>
        <taxon>Anaerocolumna</taxon>
    </lineage>
</organism>
<dbReference type="KEGG" id="anr:Ana3638_19405"/>
<keyword evidence="2" id="KW-1185">Reference proteome</keyword>
<dbReference type="InterPro" id="IPR021229">
    <property type="entry name" value="DUF2800"/>
</dbReference>
<dbReference type="Pfam" id="PF10926">
    <property type="entry name" value="DUF2800"/>
    <property type="match status" value="1"/>
</dbReference>
<protein>
    <submittedName>
        <fullName evidence="1">DUF2800 domain-containing protein</fullName>
    </submittedName>
</protein>
<reference evidence="1 2" key="1">
    <citation type="submission" date="2020-01" db="EMBL/GenBank/DDBJ databases">
        <title>Genome analysis of Anaerocolumna sp. CBA3638.</title>
        <authorList>
            <person name="Kim J."/>
            <person name="Roh S.W."/>
        </authorList>
    </citation>
    <scope>NUCLEOTIDE SEQUENCE [LARGE SCALE GENOMIC DNA]</scope>
    <source>
        <strain evidence="1 2">CBA3638</strain>
    </source>
</reference>
<dbReference type="AlphaFoldDB" id="A0A6P1TNV9"/>
<name>A0A6P1TNV9_9FIRM</name>